<comment type="subunit">
    <text evidence="3">Homodimer.</text>
</comment>
<dbReference type="Proteomes" id="UP000005439">
    <property type="component" value="Chromosome"/>
</dbReference>
<keyword evidence="9" id="KW-0804">Transcription</keyword>
<keyword evidence="7" id="KW-0238">DNA-binding</keyword>
<feature type="domain" description="HTH dtxR-type" evidence="12">
    <location>
        <begin position="1"/>
        <end position="63"/>
    </location>
</feature>
<name>G8TTA2_SULAD</name>
<proteinExistence type="inferred from homology"/>
<accession>G8TTA2</accession>
<keyword evidence="5" id="KW-0678">Repressor</keyword>
<evidence type="ECO:0000256" key="5">
    <source>
        <dbReference type="ARBA" id="ARBA00022491"/>
    </source>
</evidence>
<dbReference type="InterPro" id="IPR050536">
    <property type="entry name" value="DtxR_MntR_Metal-Reg"/>
</dbReference>
<evidence type="ECO:0000313" key="14">
    <source>
        <dbReference type="Proteomes" id="UP000005439"/>
    </source>
</evidence>
<dbReference type="GO" id="GO:0003677">
    <property type="term" value="F:DNA binding"/>
    <property type="evidence" value="ECO:0007669"/>
    <property type="project" value="UniProtKB-KW"/>
</dbReference>
<keyword evidence="10" id="KW-0464">Manganese</keyword>
<comment type="subcellular location">
    <subcellularLocation>
        <location evidence="1">Cytoplasm</location>
    </subcellularLocation>
</comment>
<evidence type="ECO:0000256" key="7">
    <source>
        <dbReference type="ARBA" id="ARBA00023125"/>
    </source>
</evidence>
<dbReference type="KEGG" id="sap:Sulac_0981"/>
<dbReference type="PROSITE" id="PS50944">
    <property type="entry name" value="HTH_DTXR"/>
    <property type="match status" value="1"/>
</dbReference>
<dbReference type="InterPro" id="IPR036421">
    <property type="entry name" value="Fe_dep_repressor_sf"/>
</dbReference>
<evidence type="ECO:0000313" key="13">
    <source>
        <dbReference type="EMBL" id="AEW04482.1"/>
    </source>
</evidence>
<gene>
    <name evidence="13" type="ordered locus">Sulac_0981</name>
</gene>
<dbReference type="InterPro" id="IPR036388">
    <property type="entry name" value="WH-like_DNA-bd_sf"/>
</dbReference>
<dbReference type="PANTHER" id="PTHR33238">
    <property type="entry name" value="IRON (METAL) DEPENDENT REPRESSOR, DTXR FAMILY"/>
    <property type="match status" value="1"/>
</dbReference>
<comment type="similarity">
    <text evidence="2">Belongs to the DtxR/MntR family.</text>
</comment>
<dbReference type="Gene3D" id="1.10.10.10">
    <property type="entry name" value="Winged helix-like DNA-binding domain superfamily/Winged helix DNA-binding domain"/>
    <property type="match status" value="1"/>
</dbReference>
<dbReference type="HOGENOM" id="CLU_069532_3_0_9"/>
<dbReference type="EMBL" id="CP003179">
    <property type="protein sequence ID" value="AEW04482.1"/>
    <property type="molecule type" value="Genomic_DNA"/>
</dbReference>
<evidence type="ECO:0000256" key="10">
    <source>
        <dbReference type="ARBA" id="ARBA00023211"/>
    </source>
</evidence>
<evidence type="ECO:0000256" key="4">
    <source>
        <dbReference type="ARBA" id="ARBA00022490"/>
    </source>
</evidence>
<dbReference type="PANTHER" id="PTHR33238:SF11">
    <property type="entry name" value="TRANSCRIPTIONAL REGULATOR MNTR"/>
    <property type="match status" value="1"/>
</dbReference>
<evidence type="ECO:0000256" key="9">
    <source>
        <dbReference type="ARBA" id="ARBA00023163"/>
    </source>
</evidence>
<reference evidence="13 14" key="2">
    <citation type="journal article" date="2012" name="Stand. Genomic Sci.">
        <title>Complete genome sequence of the moderately thermophilic mineral-sulfide-oxidizing firmicute Sulfobacillus acidophilus type strain (NAL(T)).</title>
        <authorList>
            <person name="Anderson I."/>
            <person name="Chertkov O."/>
            <person name="Chen A."/>
            <person name="Saunders E."/>
            <person name="Lapidus A."/>
            <person name="Nolan M."/>
            <person name="Lucas S."/>
            <person name="Hammon N."/>
            <person name="Deshpande S."/>
            <person name="Cheng J.F."/>
            <person name="Han C."/>
            <person name="Tapia R."/>
            <person name="Goodwin L.A."/>
            <person name="Pitluck S."/>
            <person name="Liolios K."/>
            <person name="Pagani I."/>
            <person name="Ivanova N."/>
            <person name="Mikhailova N."/>
            <person name="Pati A."/>
            <person name="Palaniappan K."/>
            <person name="Land M."/>
            <person name="Pan C."/>
            <person name="Rohde M."/>
            <person name="Pukall R."/>
            <person name="Goker M."/>
            <person name="Detter J.C."/>
            <person name="Woyke T."/>
            <person name="Bristow J."/>
            <person name="Eisen J.A."/>
            <person name="Markowitz V."/>
            <person name="Hugenholtz P."/>
            <person name="Kyrpides N.C."/>
            <person name="Klenk H.P."/>
            <person name="Mavromatis K."/>
        </authorList>
    </citation>
    <scope>NUCLEOTIDE SEQUENCE [LARGE SCALE GENOMIC DNA]</scope>
    <source>
        <strain evidence="14">ATCC 700253 / DSM 10332 / NAL</strain>
    </source>
</reference>
<dbReference type="GO" id="GO:0046914">
    <property type="term" value="F:transition metal ion binding"/>
    <property type="evidence" value="ECO:0007669"/>
    <property type="project" value="InterPro"/>
</dbReference>
<evidence type="ECO:0000256" key="1">
    <source>
        <dbReference type="ARBA" id="ARBA00004496"/>
    </source>
</evidence>
<dbReference type="Gene3D" id="1.10.60.10">
    <property type="entry name" value="Iron dependent repressor, metal binding and dimerisation domain"/>
    <property type="match status" value="1"/>
</dbReference>
<reference evidence="14" key="1">
    <citation type="submission" date="2011-12" db="EMBL/GenBank/DDBJ databases">
        <title>The complete genome of chromosome of Sulfobacillus acidophilus DSM 10332.</title>
        <authorList>
            <person name="Lucas S."/>
            <person name="Han J."/>
            <person name="Lapidus A."/>
            <person name="Bruce D."/>
            <person name="Goodwin L."/>
            <person name="Pitluck S."/>
            <person name="Peters L."/>
            <person name="Kyrpides N."/>
            <person name="Mavromatis K."/>
            <person name="Ivanova N."/>
            <person name="Mikhailova N."/>
            <person name="Chertkov O."/>
            <person name="Saunders E."/>
            <person name="Detter J.C."/>
            <person name="Tapia R."/>
            <person name="Han C."/>
            <person name="Land M."/>
            <person name="Hauser L."/>
            <person name="Markowitz V."/>
            <person name="Cheng J.-F."/>
            <person name="Hugenholtz P."/>
            <person name="Woyke T."/>
            <person name="Wu D."/>
            <person name="Pukall R."/>
            <person name="Gehrich-Schroeter G."/>
            <person name="Schneider S."/>
            <person name="Klenk H.-P."/>
            <person name="Eisen J.A."/>
        </authorList>
    </citation>
    <scope>NUCLEOTIDE SEQUENCE [LARGE SCALE GENOMIC DNA]</scope>
    <source>
        <strain evidence="14">ATCC 700253 / DSM 10332 / NAL</strain>
    </source>
</reference>
<keyword evidence="14" id="KW-1185">Reference proteome</keyword>
<dbReference type="GO" id="GO:0046983">
    <property type="term" value="F:protein dimerization activity"/>
    <property type="evidence" value="ECO:0007669"/>
    <property type="project" value="InterPro"/>
</dbReference>
<evidence type="ECO:0000256" key="3">
    <source>
        <dbReference type="ARBA" id="ARBA00011738"/>
    </source>
</evidence>
<dbReference type="InterPro" id="IPR022689">
    <property type="entry name" value="Iron_dep_repressor"/>
</dbReference>
<organism evidence="13 14">
    <name type="scientific">Sulfobacillus acidophilus (strain ATCC 700253 / DSM 10332 / NAL)</name>
    <dbReference type="NCBI Taxonomy" id="679936"/>
    <lineage>
        <taxon>Bacteria</taxon>
        <taxon>Bacillati</taxon>
        <taxon>Bacillota</taxon>
        <taxon>Clostridia</taxon>
        <taxon>Eubacteriales</taxon>
        <taxon>Clostridiales Family XVII. Incertae Sedis</taxon>
        <taxon>Sulfobacillus</taxon>
    </lineage>
</organism>
<dbReference type="InterPro" id="IPR022687">
    <property type="entry name" value="HTH_DTXR"/>
</dbReference>
<dbReference type="GO" id="GO:0003700">
    <property type="term" value="F:DNA-binding transcription factor activity"/>
    <property type="evidence" value="ECO:0007669"/>
    <property type="project" value="InterPro"/>
</dbReference>
<dbReference type="SMART" id="SM00529">
    <property type="entry name" value="HTH_DTXR"/>
    <property type="match status" value="1"/>
</dbReference>
<evidence type="ECO:0000256" key="6">
    <source>
        <dbReference type="ARBA" id="ARBA00023015"/>
    </source>
</evidence>
<dbReference type="InterPro" id="IPR001367">
    <property type="entry name" value="Fe_dep_repressor"/>
</dbReference>
<keyword evidence="8" id="KW-0010">Activator</keyword>
<dbReference type="STRING" id="679936.Sulac_0981"/>
<evidence type="ECO:0000256" key="11">
    <source>
        <dbReference type="ARBA" id="ARBA00032593"/>
    </source>
</evidence>
<sequence>MATPSQEDYLEVIWTLIQEKGYARVADVAERLGISAASASKMVQRLHHEGLLTYERYRGFNLTPMGYDKGRRLVERHRVLERLLTHLALGTASDIYHIVEGIEHHFSVESLEPIRALVDYIEAHPGWWNEFRQTQTAGGPHAPPADAF</sequence>
<keyword evidence="6" id="KW-0805">Transcription regulation</keyword>
<dbReference type="AlphaFoldDB" id="G8TTA2"/>
<dbReference type="GO" id="GO:0005737">
    <property type="term" value="C:cytoplasm"/>
    <property type="evidence" value="ECO:0007669"/>
    <property type="project" value="UniProtKB-SubCell"/>
</dbReference>
<evidence type="ECO:0000259" key="12">
    <source>
        <dbReference type="PROSITE" id="PS50944"/>
    </source>
</evidence>
<dbReference type="Pfam" id="PF02742">
    <property type="entry name" value="Fe_dep_repr_C"/>
    <property type="match status" value="1"/>
</dbReference>
<evidence type="ECO:0000256" key="2">
    <source>
        <dbReference type="ARBA" id="ARBA00007871"/>
    </source>
</evidence>
<dbReference type="SUPFAM" id="SSF47979">
    <property type="entry name" value="Iron-dependent repressor protein, dimerization domain"/>
    <property type="match status" value="1"/>
</dbReference>
<dbReference type="InterPro" id="IPR036390">
    <property type="entry name" value="WH_DNA-bd_sf"/>
</dbReference>
<dbReference type="NCBIfam" id="NF003025">
    <property type="entry name" value="PRK03902.1"/>
    <property type="match status" value="1"/>
</dbReference>
<protein>
    <recommendedName>
        <fullName evidence="11">Manganese transport regulator</fullName>
    </recommendedName>
</protein>
<evidence type="ECO:0000256" key="8">
    <source>
        <dbReference type="ARBA" id="ARBA00023159"/>
    </source>
</evidence>
<dbReference type="PATRIC" id="fig|679936.5.peg.1039"/>
<keyword evidence="4" id="KW-0963">Cytoplasm</keyword>
<dbReference type="SUPFAM" id="SSF46785">
    <property type="entry name" value="Winged helix' DNA-binding domain"/>
    <property type="match status" value="1"/>
</dbReference>
<dbReference type="Pfam" id="PF01325">
    <property type="entry name" value="Fe_dep_repress"/>
    <property type="match status" value="1"/>
</dbReference>